<keyword evidence="3" id="KW-0547">Nucleotide-binding</keyword>
<dbReference type="PANTHER" id="PTHR36768">
    <property type="entry name" value="ATP-DEPENDENT HELICASE/DEOXYRIBONUCLEASE SUBUNIT B"/>
    <property type="match status" value="1"/>
</dbReference>
<evidence type="ECO:0000256" key="2">
    <source>
        <dbReference type="SAM" id="SignalP"/>
    </source>
</evidence>
<sequence>MQKFNQQNNFFIGFSIILFFIIDSQCKPSTEGRIKQMMKRYQINDKRTFWEDVSGRERPRFNQNTQAILATLRNMKKDSLYKISFSFDNRRFETPWFIIYDGQTGKTLTSIEFNFEYEFEEITKITWKEEYTRLNSTLEQPETLLVFYNWIPASQIDFQFGLSFFFIGGFFLVLISILVSIWPFFFKK</sequence>
<dbReference type="GO" id="GO:0004386">
    <property type="term" value="F:helicase activity"/>
    <property type="evidence" value="ECO:0007669"/>
    <property type="project" value="UniProtKB-KW"/>
</dbReference>
<feature type="signal peptide" evidence="2">
    <location>
        <begin position="1"/>
        <end position="26"/>
    </location>
</feature>
<keyword evidence="3" id="KW-0378">Hydrolase</keyword>
<dbReference type="EMBL" id="JAPDFW010000044">
    <property type="protein sequence ID" value="KAJ5078974.1"/>
    <property type="molecule type" value="Genomic_DNA"/>
</dbReference>
<evidence type="ECO:0000313" key="3">
    <source>
        <dbReference type="EMBL" id="KAJ5078974.1"/>
    </source>
</evidence>
<keyword evidence="3" id="KW-0067">ATP-binding</keyword>
<dbReference type="Proteomes" id="UP001149090">
    <property type="component" value="Unassembled WGS sequence"/>
</dbReference>
<protein>
    <submittedName>
        <fullName evidence="3">Atp-dependent helicase/deoxyribonuclease subunit b</fullName>
    </submittedName>
</protein>
<keyword evidence="1" id="KW-0812">Transmembrane</keyword>
<comment type="caution">
    <text evidence="3">The sequence shown here is derived from an EMBL/GenBank/DDBJ whole genome shotgun (WGS) entry which is preliminary data.</text>
</comment>
<feature type="transmembrane region" description="Helical" evidence="1">
    <location>
        <begin position="162"/>
        <end position="186"/>
    </location>
</feature>
<evidence type="ECO:0000256" key="1">
    <source>
        <dbReference type="SAM" id="Phobius"/>
    </source>
</evidence>
<reference evidence="3" key="1">
    <citation type="submission" date="2022-10" db="EMBL/GenBank/DDBJ databases">
        <title>Novel sulphate-reducing endosymbionts in the free-living metamonad Anaeramoeba.</title>
        <authorList>
            <person name="Jerlstrom-Hultqvist J."/>
            <person name="Cepicka I."/>
            <person name="Gallot-Lavallee L."/>
            <person name="Salas-Leiva D."/>
            <person name="Curtis B.A."/>
            <person name="Zahonova K."/>
            <person name="Pipaliya S."/>
            <person name="Dacks J."/>
            <person name="Roger A.J."/>
        </authorList>
    </citation>
    <scope>NUCLEOTIDE SEQUENCE</scope>
    <source>
        <strain evidence="3">BMAN</strain>
    </source>
</reference>
<keyword evidence="1" id="KW-0472">Membrane</keyword>
<dbReference type="OMA" id="WHATKEQ"/>
<proteinExistence type="predicted"/>
<keyword evidence="1" id="KW-1133">Transmembrane helix</keyword>
<feature type="chain" id="PRO_5040499338" evidence="2">
    <location>
        <begin position="27"/>
        <end position="188"/>
    </location>
</feature>
<dbReference type="AlphaFoldDB" id="A0A9Q0RHP8"/>
<gene>
    <name evidence="3" type="ORF">M0811_04697</name>
</gene>
<keyword evidence="3" id="KW-0347">Helicase</keyword>
<dbReference type="PANTHER" id="PTHR36768:SF1">
    <property type="entry name" value="ATP-DEPENDENT HELICASE_DEOXYRIBONUCLEASE SUBUNIT B"/>
    <property type="match status" value="1"/>
</dbReference>
<organism evidence="3 4">
    <name type="scientific">Anaeramoeba ignava</name>
    <name type="common">Anaerobic marine amoeba</name>
    <dbReference type="NCBI Taxonomy" id="1746090"/>
    <lineage>
        <taxon>Eukaryota</taxon>
        <taxon>Metamonada</taxon>
        <taxon>Anaeramoebidae</taxon>
        <taxon>Anaeramoeba</taxon>
    </lineage>
</organism>
<accession>A0A9Q0RHP8</accession>
<evidence type="ECO:0000313" key="4">
    <source>
        <dbReference type="Proteomes" id="UP001149090"/>
    </source>
</evidence>
<keyword evidence="4" id="KW-1185">Reference proteome</keyword>
<name>A0A9Q0RHP8_ANAIG</name>
<keyword evidence="2" id="KW-0732">Signal</keyword>